<dbReference type="GO" id="GO:0004830">
    <property type="term" value="F:tryptophan-tRNA ligase activity"/>
    <property type="evidence" value="ECO:0007669"/>
    <property type="project" value="UniProtKB-UniRule"/>
</dbReference>
<evidence type="ECO:0000256" key="7">
    <source>
        <dbReference type="ARBA" id="ARBA00023146"/>
    </source>
</evidence>
<dbReference type="GO" id="GO:0006436">
    <property type="term" value="P:tryptophanyl-tRNA aminoacylation"/>
    <property type="evidence" value="ECO:0007669"/>
    <property type="project" value="UniProtKB-UniRule"/>
</dbReference>
<evidence type="ECO:0000256" key="6">
    <source>
        <dbReference type="ARBA" id="ARBA00022917"/>
    </source>
</evidence>
<protein>
    <recommendedName>
        <fullName evidence="2 9">Tryptophan--tRNA ligase</fullName>
        <ecNumber evidence="2 9">6.1.1.2</ecNumber>
    </recommendedName>
</protein>
<keyword evidence="7 10" id="KW-0030">Aminoacyl-tRNA synthetase</keyword>
<evidence type="ECO:0000256" key="5">
    <source>
        <dbReference type="ARBA" id="ARBA00022840"/>
    </source>
</evidence>
<evidence type="ECO:0000313" key="11">
    <source>
        <dbReference type="EMBL" id="RQD76577.1"/>
    </source>
</evidence>
<dbReference type="SUPFAM" id="SSF52374">
    <property type="entry name" value="Nucleotidylyl transferase"/>
    <property type="match status" value="1"/>
</dbReference>
<dbReference type="InterPro" id="IPR002306">
    <property type="entry name" value="Trp-tRNA-ligase"/>
</dbReference>
<gene>
    <name evidence="11" type="primary">trpS</name>
    <name evidence="11" type="ORF">D5R97_04120</name>
</gene>
<dbReference type="PANTHER" id="PTHR43766:SF1">
    <property type="entry name" value="TRYPTOPHAN--TRNA LIGASE, MITOCHONDRIAL"/>
    <property type="match status" value="1"/>
</dbReference>
<evidence type="ECO:0000256" key="9">
    <source>
        <dbReference type="NCBIfam" id="TIGR00233"/>
    </source>
</evidence>
<comment type="catalytic activity">
    <reaction evidence="8">
        <text>tRNA(Trp) + L-tryptophan + ATP = L-tryptophyl-tRNA(Trp) + AMP + diphosphate + H(+)</text>
        <dbReference type="Rhea" id="RHEA:24080"/>
        <dbReference type="Rhea" id="RHEA-COMP:9671"/>
        <dbReference type="Rhea" id="RHEA-COMP:9705"/>
        <dbReference type="ChEBI" id="CHEBI:15378"/>
        <dbReference type="ChEBI" id="CHEBI:30616"/>
        <dbReference type="ChEBI" id="CHEBI:33019"/>
        <dbReference type="ChEBI" id="CHEBI:57912"/>
        <dbReference type="ChEBI" id="CHEBI:78442"/>
        <dbReference type="ChEBI" id="CHEBI:78535"/>
        <dbReference type="ChEBI" id="CHEBI:456215"/>
        <dbReference type="EC" id="6.1.1.2"/>
    </reaction>
</comment>
<comment type="similarity">
    <text evidence="1 10">Belongs to the class-I aminoacyl-tRNA synthetase family.</text>
</comment>
<dbReference type="InterPro" id="IPR014729">
    <property type="entry name" value="Rossmann-like_a/b/a_fold"/>
</dbReference>
<keyword evidence="5 10" id="KW-0067">ATP-binding</keyword>
<organism evidence="11 12">
    <name type="scientific">Candidatus Syntrophonatronum acetioxidans</name>
    <dbReference type="NCBI Taxonomy" id="1795816"/>
    <lineage>
        <taxon>Bacteria</taxon>
        <taxon>Bacillati</taxon>
        <taxon>Bacillota</taxon>
        <taxon>Clostridia</taxon>
        <taxon>Eubacteriales</taxon>
        <taxon>Syntrophomonadaceae</taxon>
        <taxon>Candidatus Syntrophonatronum</taxon>
    </lineage>
</organism>
<keyword evidence="6 10" id="KW-0648">Protein biosynthesis</keyword>
<evidence type="ECO:0000313" key="12">
    <source>
        <dbReference type="Proteomes" id="UP000285138"/>
    </source>
</evidence>
<dbReference type="EMBL" id="QZAA01000112">
    <property type="protein sequence ID" value="RQD76577.1"/>
    <property type="molecule type" value="Genomic_DNA"/>
</dbReference>
<proteinExistence type="inferred from homology"/>
<evidence type="ECO:0000256" key="10">
    <source>
        <dbReference type="RuleBase" id="RU363036"/>
    </source>
</evidence>
<dbReference type="NCBIfam" id="TIGR00233">
    <property type="entry name" value="trpS"/>
    <property type="match status" value="1"/>
</dbReference>
<name>A0A424YFM6_9FIRM</name>
<dbReference type="Proteomes" id="UP000285138">
    <property type="component" value="Unassembled WGS sequence"/>
</dbReference>
<dbReference type="Gene3D" id="3.40.50.620">
    <property type="entry name" value="HUPs"/>
    <property type="match status" value="1"/>
</dbReference>
<dbReference type="FunFam" id="1.10.240.10:FF:000005">
    <property type="entry name" value="Tryptophan--tRNA ligase"/>
    <property type="match status" value="1"/>
</dbReference>
<accession>A0A424YFM6</accession>
<dbReference type="PRINTS" id="PR01039">
    <property type="entry name" value="TRNASYNTHTRP"/>
</dbReference>
<keyword evidence="3 10" id="KW-0436">Ligase</keyword>
<dbReference type="EC" id="6.1.1.2" evidence="2 9"/>
<dbReference type="Gene3D" id="1.10.240.10">
    <property type="entry name" value="Tyrosyl-Transfer RNA Synthetase"/>
    <property type="match status" value="1"/>
</dbReference>
<dbReference type="PANTHER" id="PTHR43766">
    <property type="entry name" value="TRYPTOPHAN--TRNA LIGASE, MITOCHONDRIAL"/>
    <property type="match status" value="1"/>
</dbReference>
<evidence type="ECO:0000256" key="2">
    <source>
        <dbReference type="ARBA" id="ARBA00013161"/>
    </source>
</evidence>
<keyword evidence="4 10" id="KW-0547">Nucleotide-binding</keyword>
<dbReference type="CDD" id="cd00806">
    <property type="entry name" value="TrpRS_core"/>
    <property type="match status" value="1"/>
</dbReference>
<dbReference type="InterPro" id="IPR002305">
    <property type="entry name" value="aa-tRNA-synth_Ic"/>
</dbReference>
<dbReference type="Pfam" id="PF00579">
    <property type="entry name" value="tRNA-synt_1b"/>
    <property type="match status" value="1"/>
</dbReference>
<evidence type="ECO:0000256" key="3">
    <source>
        <dbReference type="ARBA" id="ARBA00022598"/>
    </source>
</evidence>
<dbReference type="AlphaFoldDB" id="A0A424YFM6"/>
<dbReference type="GO" id="GO:0005524">
    <property type="term" value="F:ATP binding"/>
    <property type="evidence" value="ECO:0007669"/>
    <property type="project" value="UniProtKB-KW"/>
</dbReference>
<evidence type="ECO:0000256" key="8">
    <source>
        <dbReference type="ARBA" id="ARBA00049929"/>
    </source>
</evidence>
<dbReference type="GO" id="GO:0005829">
    <property type="term" value="C:cytosol"/>
    <property type="evidence" value="ECO:0007669"/>
    <property type="project" value="TreeGrafter"/>
</dbReference>
<dbReference type="InterPro" id="IPR050203">
    <property type="entry name" value="Trp-tRNA_synthetase"/>
</dbReference>
<comment type="caution">
    <text evidence="11">The sequence shown here is derived from an EMBL/GenBank/DDBJ whole genome shotgun (WGS) entry which is preliminary data.</text>
</comment>
<evidence type="ECO:0000256" key="1">
    <source>
        <dbReference type="ARBA" id="ARBA00005594"/>
    </source>
</evidence>
<reference evidence="11 12" key="1">
    <citation type="submission" date="2018-08" db="EMBL/GenBank/DDBJ databases">
        <title>The metabolism and importance of syntrophic acetate oxidation coupled to methane or sulfide production in haloalkaline environments.</title>
        <authorList>
            <person name="Timmers P.H.A."/>
            <person name="Vavourakis C.D."/>
            <person name="Sorokin D.Y."/>
            <person name="Sinninghe Damste J.S."/>
            <person name="Muyzer G."/>
            <person name="Stams A.J.M."/>
            <person name="Plugge C.M."/>
        </authorList>
    </citation>
    <scope>NUCLEOTIDE SEQUENCE [LARGE SCALE GENOMIC DNA]</scope>
    <source>
        <strain evidence="11">MSAO_Bac1</strain>
    </source>
</reference>
<sequence length="327" mass="37696">MEKKGVILSGMRPTGRLQLGNLLGALDNWVKLQEEYHCYFSVVDWHALTTDYENPGDVKGNIKEMVIDWLSAGLDPKKCVIFRQSEVKEHAELHLLLSMLTPLSWLERCPTYKDQIAQLKEKDLATYGFLGYPLLQAADILIYKADVVPVGEDQAPHIELTREIARRFNYLYGEVFPEPGTLLNTVKLLPGIDGRKMSKSYGNTINMSAEPQEIKEKVRMMVTDPQRIRKDDPGNPEVCTVYAFHKIFNLQEVEEIEEVCRKGEIGCVQCKKKLAEKMVEYLRPIYEKRRELEKDPQYIEDILEEGRQKAWNKASQTMAQVREAMKL</sequence>
<evidence type="ECO:0000256" key="4">
    <source>
        <dbReference type="ARBA" id="ARBA00022741"/>
    </source>
</evidence>